<reference evidence="1 2" key="1">
    <citation type="submission" date="2021-06" db="EMBL/GenBank/DDBJ databases">
        <authorList>
            <person name="Palmer J.M."/>
        </authorList>
    </citation>
    <scope>NUCLEOTIDE SEQUENCE [LARGE SCALE GENOMIC DNA]</scope>
    <source>
        <strain evidence="1 2">MEX-2019</strain>
        <tissue evidence="1">Muscle</tissue>
    </source>
</reference>
<dbReference type="Proteomes" id="UP001311232">
    <property type="component" value="Unassembled WGS sequence"/>
</dbReference>
<comment type="caution">
    <text evidence="1">The sequence shown here is derived from an EMBL/GenBank/DDBJ whole genome shotgun (WGS) entry which is preliminary data.</text>
</comment>
<proteinExistence type="predicted"/>
<organism evidence="1 2">
    <name type="scientific">Crenichthys baileyi</name>
    <name type="common">White River springfish</name>
    <dbReference type="NCBI Taxonomy" id="28760"/>
    <lineage>
        <taxon>Eukaryota</taxon>
        <taxon>Metazoa</taxon>
        <taxon>Chordata</taxon>
        <taxon>Craniata</taxon>
        <taxon>Vertebrata</taxon>
        <taxon>Euteleostomi</taxon>
        <taxon>Actinopterygii</taxon>
        <taxon>Neopterygii</taxon>
        <taxon>Teleostei</taxon>
        <taxon>Neoteleostei</taxon>
        <taxon>Acanthomorphata</taxon>
        <taxon>Ovalentaria</taxon>
        <taxon>Atherinomorphae</taxon>
        <taxon>Cyprinodontiformes</taxon>
        <taxon>Goodeidae</taxon>
        <taxon>Crenichthys</taxon>
    </lineage>
</organism>
<protein>
    <submittedName>
        <fullName evidence="1">Uncharacterized protein</fullName>
    </submittedName>
</protein>
<accession>A0AAV9SIJ9</accession>
<sequence length="118" mass="13028">MPLFGVLQVRVGGRFFLFSLRAAGVGLDRSSISSNVERTIHHHSAAPGAYNAVLGARIKLAFWSQLCVCCREMPRDWVGFLFSGFGPLMSLSLIAADKCGMFEHKSIIVVLIVIPWYN</sequence>
<evidence type="ECO:0000313" key="1">
    <source>
        <dbReference type="EMBL" id="KAK5621186.1"/>
    </source>
</evidence>
<gene>
    <name evidence="1" type="ORF">CRENBAI_012121</name>
</gene>
<evidence type="ECO:0000313" key="2">
    <source>
        <dbReference type="Proteomes" id="UP001311232"/>
    </source>
</evidence>
<dbReference type="AlphaFoldDB" id="A0AAV9SIJ9"/>
<keyword evidence="2" id="KW-1185">Reference proteome</keyword>
<name>A0AAV9SIJ9_9TELE</name>
<dbReference type="EMBL" id="JAHHUM010000313">
    <property type="protein sequence ID" value="KAK5621186.1"/>
    <property type="molecule type" value="Genomic_DNA"/>
</dbReference>